<proteinExistence type="predicted"/>
<gene>
    <name evidence="3" type="ORF">Bpfe_009958</name>
</gene>
<protein>
    <submittedName>
        <fullName evidence="3">Translation initiation factor IF-2</fullName>
    </submittedName>
</protein>
<organism evidence="3 4">
    <name type="scientific">Biomphalaria pfeifferi</name>
    <name type="common">Bloodfluke planorb</name>
    <name type="synonym">Freshwater snail</name>
    <dbReference type="NCBI Taxonomy" id="112525"/>
    <lineage>
        <taxon>Eukaryota</taxon>
        <taxon>Metazoa</taxon>
        <taxon>Spiralia</taxon>
        <taxon>Lophotrochozoa</taxon>
        <taxon>Mollusca</taxon>
        <taxon>Gastropoda</taxon>
        <taxon>Heterobranchia</taxon>
        <taxon>Euthyneura</taxon>
        <taxon>Panpulmonata</taxon>
        <taxon>Hygrophila</taxon>
        <taxon>Lymnaeoidea</taxon>
        <taxon>Planorbidae</taxon>
        <taxon>Biomphalaria</taxon>
    </lineage>
</organism>
<dbReference type="EMBL" id="JASAOG010000034">
    <property type="protein sequence ID" value="KAK0060770.1"/>
    <property type="molecule type" value="Genomic_DNA"/>
</dbReference>
<dbReference type="InterPro" id="IPR040243">
    <property type="entry name" value="Steroid_recept_RNA_1"/>
</dbReference>
<dbReference type="Pfam" id="PF07304">
    <property type="entry name" value="SRA1"/>
    <property type="match status" value="1"/>
</dbReference>
<keyword evidence="3" id="KW-0396">Initiation factor</keyword>
<dbReference type="PANTHER" id="PTHR18834">
    <property type="entry name" value="STEROID RECEPTOR RNA ACTIVATOR 1"/>
    <property type="match status" value="1"/>
</dbReference>
<reference evidence="3" key="2">
    <citation type="submission" date="2023-04" db="EMBL/GenBank/DDBJ databases">
        <authorList>
            <person name="Bu L."/>
            <person name="Lu L."/>
            <person name="Laidemitt M.R."/>
            <person name="Zhang S.M."/>
            <person name="Mutuku M."/>
            <person name="Mkoji G."/>
            <person name="Steinauer M."/>
            <person name="Loker E.S."/>
        </authorList>
    </citation>
    <scope>NUCLEOTIDE SEQUENCE</scope>
    <source>
        <strain evidence="3">KasaAsao</strain>
        <tissue evidence="3">Whole Snail</tissue>
    </source>
</reference>
<evidence type="ECO:0000259" key="2">
    <source>
        <dbReference type="Pfam" id="PF07304"/>
    </source>
</evidence>
<dbReference type="GO" id="GO:0003713">
    <property type="term" value="F:transcription coactivator activity"/>
    <property type="evidence" value="ECO:0007669"/>
    <property type="project" value="InterPro"/>
</dbReference>
<dbReference type="GO" id="GO:0005634">
    <property type="term" value="C:nucleus"/>
    <property type="evidence" value="ECO:0007669"/>
    <property type="project" value="TreeGrafter"/>
</dbReference>
<sequence length="367" mass="40255">MLHFNATSTTPSSKTTRLQLNKRVSFPLNTSKAHEPSIGLQDPSAAGMLLSPKSGPLQLPPVHILPPSASTTVNPPVPLLLPLSPPIDHSLLPPSFVAAVREPQRSETLPELLERLELDSADALRKYTKKVLHEMVDVCKESIQGRSRGDVQARLSMLDDQWREGKLSEGAKIKLGCLASALQQKDLKQADCLHLALMVDHISEVSQWMVGVKWLITELKQLTFQHLASAACKKETLTEPDLSNSLGYNSSAVTQEDVCLDTVQFSNLKPILLPEDLLPQPTEEPLPPPIVDPLLQPIVDPLPQPRVDPLPQPSFDPLAQPSNDPLPQSNLDLLPQTSNSVNDEQSRQPPGLEQQTSSQASDEQENR</sequence>
<accession>A0AAD8FDV8</accession>
<dbReference type="PANTHER" id="PTHR18834:SF2">
    <property type="entry name" value="STEROID RECEPTOR RNA ACTIVATOR 1"/>
    <property type="match status" value="1"/>
</dbReference>
<comment type="caution">
    <text evidence="3">The sequence shown here is derived from an EMBL/GenBank/DDBJ whole genome shotgun (WGS) entry which is preliminary data.</text>
</comment>
<dbReference type="GO" id="GO:0003743">
    <property type="term" value="F:translation initiation factor activity"/>
    <property type="evidence" value="ECO:0007669"/>
    <property type="project" value="UniProtKB-KW"/>
</dbReference>
<evidence type="ECO:0000313" key="4">
    <source>
        <dbReference type="Proteomes" id="UP001233172"/>
    </source>
</evidence>
<reference evidence="3" key="1">
    <citation type="journal article" date="2023" name="PLoS Negl. Trop. Dis.">
        <title>A genome sequence for Biomphalaria pfeifferi, the major vector snail for the human-infecting parasite Schistosoma mansoni.</title>
        <authorList>
            <person name="Bu L."/>
            <person name="Lu L."/>
            <person name="Laidemitt M.R."/>
            <person name="Zhang S.M."/>
            <person name="Mutuku M."/>
            <person name="Mkoji G."/>
            <person name="Steinauer M."/>
            <person name="Loker E.S."/>
        </authorList>
    </citation>
    <scope>NUCLEOTIDE SEQUENCE</scope>
    <source>
        <strain evidence="3">KasaAsao</strain>
    </source>
</reference>
<feature type="domain" description="SRA1/Sec31" evidence="2">
    <location>
        <begin position="94"/>
        <end position="229"/>
    </location>
</feature>
<dbReference type="AlphaFoldDB" id="A0AAD8FDV8"/>
<feature type="compositionally biased region" description="Polar residues" evidence="1">
    <location>
        <begin position="320"/>
        <end position="343"/>
    </location>
</feature>
<name>A0AAD8FDV8_BIOPF</name>
<dbReference type="Proteomes" id="UP001233172">
    <property type="component" value="Unassembled WGS sequence"/>
</dbReference>
<evidence type="ECO:0000313" key="3">
    <source>
        <dbReference type="EMBL" id="KAK0060770.1"/>
    </source>
</evidence>
<feature type="region of interest" description="Disordered" evidence="1">
    <location>
        <begin position="279"/>
        <end position="367"/>
    </location>
</feature>
<feature type="compositionally biased region" description="Pro residues" evidence="1">
    <location>
        <begin position="300"/>
        <end position="314"/>
    </location>
</feature>
<dbReference type="Gene3D" id="1.20.940.10">
    <property type="entry name" value="Functional domain of the splicing factor Prp18"/>
    <property type="match status" value="1"/>
</dbReference>
<keyword evidence="3" id="KW-0648">Protein biosynthesis</keyword>
<dbReference type="InterPro" id="IPR009917">
    <property type="entry name" value="SRA1/Sec31"/>
</dbReference>
<keyword evidence="4" id="KW-1185">Reference proteome</keyword>
<feature type="compositionally biased region" description="Pro residues" evidence="1">
    <location>
        <begin position="282"/>
        <end position="291"/>
    </location>
</feature>
<evidence type="ECO:0000256" key="1">
    <source>
        <dbReference type="SAM" id="MobiDB-lite"/>
    </source>
</evidence>
<dbReference type="GO" id="GO:0006357">
    <property type="term" value="P:regulation of transcription by RNA polymerase II"/>
    <property type="evidence" value="ECO:0007669"/>
    <property type="project" value="InterPro"/>
</dbReference>